<dbReference type="EMBL" id="BMTU01000011">
    <property type="protein sequence ID" value="GGQ97178.1"/>
    <property type="molecule type" value="Genomic_DNA"/>
</dbReference>
<accession>A0A918BX50</accession>
<gene>
    <name evidence="3" type="ORF">GCM10010280_51120</name>
</gene>
<comment type="caution">
    <text evidence="3">The sequence shown here is derived from an EMBL/GenBank/DDBJ whole genome shotgun (WGS) entry which is preliminary data.</text>
</comment>
<dbReference type="Proteomes" id="UP000656732">
    <property type="component" value="Unassembled WGS sequence"/>
</dbReference>
<sequence length="151" mass="15570">MVTARSLWRIDGTRLEAGPLLRVLAMAVLLFGVLVTHGVHVESVQGHLSTSATTPAAAWDERTHDAAAESVRQFAAETDDHPGGHDSSHPVEQCASGQPQQGSALALPCIAASVRESADPDASALRASAVGRPVDGASPVALRAAAVVQRV</sequence>
<keyword evidence="4" id="KW-1185">Reference proteome</keyword>
<name>A0A918BX50_9ACTN</name>
<feature type="transmembrane region" description="Helical" evidence="2">
    <location>
        <begin position="20"/>
        <end position="39"/>
    </location>
</feature>
<feature type="region of interest" description="Disordered" evidence="1">
    <location>
        <begin position="73"/>
        <end position="100"/>
    </location>
</feature>
<organism evidence="3 4">
    <name type="scientific">Streptomyces pilosus</name>
    <dbReference type="NCBI Taxonomy" id="28893"/>
    <lineage>
        <taxon>Bacteria</taxon>
        <taxon>Bacillati</taxon>
        <taxon>Actinomycetota</taxon>
        <taxon>Actinomycetes</taxon>
        <taxon>Kitasatosporales</taxon>
        <taxon>Streptomycetaceae</taxon>
        <taxon>Streptomyces</taxon>
    </lineage>
</organism>
<proteinExistence type="predicted"/>
<dbReference type="AlphaFoldDB" id="A0A918BX50"/>
<reference evidence="3" key="2">
    <citation type="submission" date="2020-09" db="EMBL/GenBank/DDBJ databases">
        <authorList>
            <person name="Sun Q."/>
            <person name="Ohkuma M."/>
        </authorList>
    </citation>
    <scope>NUCLEOTIDE SEQUENCE</scope>
    <source>
        <strain evidence="3">JCM 4403</strain>
    </source>
</reference>
<feature type="compositionally biased region" description="Basic and acidic residues" evidence="1">
    <location>
        <begin position="78"/>
        <end position="89"/>
    </location>
</feature>
<keyword evidence="2" id="KW-0812">Transmembrane</keyword>
<keyword evidence="2" id="KW-0472">Membrane</keyword>
<protein>
    <submittedName>
        <fullName evidence="3">Uncharacterized protein</fullName>
    </submittedName>
</protein>
<reference evidence="3" key="1">
    <citation type="journal article" date="2014" name="Int. J. Syst. Evol. Microbiol.">
        <title>Complete genome sequence of Corynebacterium casei LMG S-19264T (=DSM 44701T), isolated from a smear-ripened cheese.</title>
        <authorList>
            <consortium name="US DOE Joint Genome Institute (JGI-PGF)"/>
            <person name="Walter F."/>
            <person name="Albersmeier A."/>
            <person name="Kalinowski J."/>
            <person name="Ruckert C."/>
        </authorList>
    </citation>
    <scope>NUCLEOTIDE SEQUENCE</scope>
    <source>
        <strain evidence="3">JCM 4403</strain>
    </source>
</reference>
<evidence type="ECO:0000313" key="3">
    <source>
        <dbReference type="EMBL" id="GGQ97178.1"/>
    </source>
</evidence>
<evidence type="ECO:0000256" key="1">
    <source>
        <dbReference type="SAM" id="MobiDB-lite"/>
    </source>
</evidence>
<evidence type="ECO:0000256" key="2">
    <source>
        <dbReference type="SAM" id="Phobius"/>
    </source>
</evidence>
<evidence type="ECO:0000313" key="4">
    <source>
        <dbReference type="Proteomes" id="UP000656732"/>
    </source>
</evidence>
<keyword evidence="2" id="KW-1133">Transmembrane helix</keyword>